<evidence type="ECO:0000313" key="2">
    <source>
        <dbReference type="Proteomes" id="UP000008068"/>
    </source>
</evidence>
<dbReference type="EMBL" id="GL380307">
    <property type="protein sequence ID" value="EGT52814.1"/>
    <property type="molecule type" value="Genomic_DNA"/>
</dbReference>
<organism evidence="2">
    <name type="scientific">Caenorhabditis brenneri</name>
    <name type="common">Nematode worm</name>
    <dbReference type="NCBI Taxonomy" id="135651"/>
    <lineage>
        <taxon>Eukaryota</taxon>
        <taxon>Metazoa</taxon>
        <taxon>Ecdysozoa</taxon>
        <taxon>Nematoda</taxon>
        <taxon>Chromadorea</taxon>
        <taxon>Rhabditida</taxon>
        <taxon>Rhabditina</taxon>
        <taxon>Rhabditomorpha</taxon>
        <taxon>Rhabditoidea</taxon>
        <taxon>Rhabditidae</taxon>
        <taxon>Peloderinae</taxon>
        <taxon>Caenorhabditis</taxon>
    </lineage>
</organism>
<dbReference type="InParanoid" id="G0PE71"/>
<dbReference type="Proteomes" id="UP000008068">
    <property type="component" value="Unassembled WGS sequence"/>
</dbReference>
<name>G0PE71_CAEBE</name>
<gene>
    <name evidence="1" type="ORF">CAEBREN_16280</name>
</gene>
<dbReference type="eggNOG" id="KOG1812">
    <property type="taxonomic scope" value="Eukaryota"/>
</dbReference>
<proteinExistence type="predicted"/>
<evidence type="ECO:0000313" key="1">
    <source>
        <dbReference type="EMBL" id="EGT52814.1"/>
    </source>
</evidence>
<protein>
    <submittedName>
        <fullName evidence="1">Uncharacterized protein</fullName>
    </submittedName>
</protein>
<dbReference type="OrthoDB" id="10009520at2759"/>
<accession>G0PE71</accession>
<reference evidence="2" key="1">
    <citation type="submission" date="2011-07" db="EMBL/GenBank/DDBJ databases">
        <authorList>
            <consortium name="Caenorhabditis brenneri Sequencing and Analysis Consortium"/>
            <person name="Wilson R.K."/>
        </authorList>
    </citation>
    <scope>NUCLEOTIDE SEQUENCE [LARGE SCALE GENOMIC DNA]</scope>
    <source>
        <strain evidence="2">PB2801</strain>
    </source>
</reference>
<keyword evidence="2" id="KW-1185">Reference proteome</keyword>
<dbReference type="HOGENOM" id="CLU_2514641_0_0_1"/>
<dbReference type="STRING" id="135651.G0PE71"/>
<sequence>MGTSLNIPSKLPRWNAAFKPNSVELKPSQNANNFQFEYQQAQLEKEVEELAWAVERAEVTARGALEAHMHRAEHKRQVLLHDFFF</sequence>
<dbReference type="AlphaFoldDB" id="G0PE71"/>